<dbReference type="Proteomes" id="UP000770889">
    <property type="component" value="Unassembled WGS sequence"/>
</dbReference>
<organism evidence="2 3">
    <name type="scientific">Candidatus Thiodiazotropha taylori</name>
    <dbReference type="NCBI Taxonomy" id="2792791"/>
    <lineage>
        <taxon>Bacteria</taxon>
        <taxon>Pseudomonadati</taxon>
        <taxon>Pseudomonadota</taxon>
        <taxon>Gammaproteobacteria</taxon>
        <taxon>Chromatiales</taxon>
        <taxon>Sedimenticolaceae</taxon>
        <taxon>Candidatus Thiodiazotropha</taxon>
    </lineage>
</organism>
<dbReference type="EMBL" id="JAHHGM010000017">
    <property type="protein sequence ID" value="MBT2990511.1"/>
    <property type="molecule type" value="Genomic_DNA"/>
</dbReference>
<comment type="caution">
    <text evidence="2">The sequence shown here is derived from an EMBL/GenBank/DDBJ whole genome shotgun (WGS) entry which is preliminary data.</text>
</comment>
<evidence type="ECO:0000313" key="3">
    <source>
        <dbReference type="Proteomes" id="UP000770889"/>
    </source>
</evidence>
<evidence type="ECO:0000313" key="2">
    <source>
        <dbReference type="EMBL" id="MBT2990511.1"/>
    </source>
</evidence>
<name>A0A944QWQ1_9GAMM</name>
<feature type="transmembrane region" description="Helical" evidence="1">
    <location>
        <begin position="12"/>
        <end position="27"/>
    </location>
</feature>
<proteinExistence type="predicted"/>
<sequence>MNLKLPSFYKRFLIFFIVIGPIFWLVFTEDGQRRTDIVLLTLWGEDEIGLNLKALHNQVKEEDLKQIFPDLSWTCEDETSNFGNRLCATRIGIYNDIPARYITVFFHDRWLNGVKIGYRGNYHELLKQQLLQQLGTPANSDSQLPVIEGMESVLHWETESGNVILKEALNEGEEAALFWLSFAMLSR</sequence>
<keyword evidence="1" id="KW-0472">Membrane</keyword>
<reference evidence="2 3" key="1">
    <citation type="submission" date="2021-05" db="EMBL/GenBank/DDBJ databases">
        <title>Genetic and Functional Diversity in Clade A Lucinid endosymbionts from the Bahamas.</title>
        <authorList>
            <person name="Giani N.M."/>
            <person name="Engel A.S."/>
            <person name="Campbell B.J."/>
        </authorList>
    </citation>
    <scope>NUCLEOTIDE SEQUENCE [LARGE SCALE GENOMIC DNA]</scope>
    <source>
        <strain evidence="2">LUC16012Gg_MoonRockCtena</strain>
    </source>
</reference>
<gene>
    <name evidence="2" type="ORF">KME65_16265</name>
</gene>
<dbReference type="AlphaFoldDB" id="A0A944QWQ1"/>
<accession>A0A944QWQ1</accession>
<protein>
    <submittedName>
        <fullName evidence="2">Uncharacterized protein</fullName>
    </submittedName>
</protein>
<keyword evidence="1" id="KW-1133">Transmembrane helix</keyword>
<evidence type="ECO:0000256" key="1">
    <source>
        <dbReference type="SAM" id="Phobius"/>
    </source>
</evidence>
<keyword evidence="1" id="KW-0812">Transmembrane</keyword>